<keyword evidence="5 15" id="KW-0945">Host-virus interaction</keyword>
<feature type="region of interest" description="Disordered" evidence="16">
    <location>
        <begin position="68"/>
        <end position="100"/>
    </location>
</feature>
<evidence type="ECO:0000256" key="6">
    <source>
        <dbReference type="ARBA" id="ARBA00022812"/>
    </source>
</evidence>
<keyword evidence="14 15" id="KW-1160">Virus entry into host cell</keyword>
<keyword evidence="2 15" id="KW-0597">Phosphoprotein</keyword>
<keyword evidence="3 15" id="KW-0167">Capsid protein</keyword>
<evidence type="ECO:0000256" key="2">
    <source>
        <dbReference type="ARBA" id="ARBA00022553"/>
    </source>
</evidence>
<organism evidence="17">
    <name type="scientific">Bovine papillomavirus type 5</name>
    <dbReference type="NCBI Taxonomy" id="2491661"/>
    <lineage>
        <taxon>Viruses</taxon>
        <taxon>Monodnaviria</taxon>
        <taxon>Shotokuvirae</taxon>
        <taxon>Cossaviricota</taxon>
        <taxon>Papovaviricetes</taxon>
        <taxon>Zurhausenvirales</taxon>
        <taxon>Papillomaviridae</taxon>
        <taxon>Firstpapillomavirinae</taxon>
        <taxon>Epsilonpapillomavirus</taxon>
        <taxon>Epsilonpapillomavirus 1</taxon>
    </lineage>
</organism>
<gene>
    <name evidence="15 17" type="primary">L2</name>
</gene>
<evidence type="ECO:0000256" key="9">
    <source>
        <dbReference type="ARBA" id="ARBA00022952"/>
    </source>
</evidence>
<evidence type="ECO:0000256" key="10">
    <source>
        <dbReference type="ARBA" id="ARBA00023046"/>
    </source>
</evidence>
<evidence type="ECO:0000256" key="13">
    <source>
        <dbReference type="ARBA" id="ARBA00023157"/>
    </source>
</evidence>
<comment type="function">
    <text evidence="15">Minor protein of the capsid that localizes along the inner surface of the virion, within the central cavities beneath the L1 pentamers. Plays a role in capsid stabilization through interaction with the major capsid protein L1. Once the virion enters the host cell, L2 escorts the genomic DNA into the nucleus by promoting escape from the endosomal compartments and traffic through the host Golgi network. Mechanistically, the C-terminus of L2 possesses a cell-penetrating peptide that protudes from the host endosome, interacts with host cytoplasmic retromer cargo and thereby mediates the capsid delivery to the host trans-Golgi network. Plays a role through its interaction with host dynein in the intracellular microtubule-dependent transport of viral capsid toward the nucleus. Mediates the viral genome import into the nucleus through binding to host importins. Once within the nucleus, L2 localizes viral genomes to host PML bodies in order to activate early gene expression for establishment of infection. Later on, promotes late gene expression by interacting with the viral E2 protein and by inhibiting its transcriptional activation functions. During virion assembly, encapsidates the genome by direct interaction with the viral DNA.</text>
</comment>
<dbReference type="GO" id="GO:0075521">
    <property type="term" value="P:microtubule-dependent intracellular transport of viral material towards nucleus"/>
    <property type="evidence" value="ECO:0007669"/>
    <property type="project" value="UniProtKB-UniRule"/>
</dbReference>
<reference evidence="17" key="1">
    <citation type="journal article" date="2018" name="Arch. Virol.">
        <title>Bovine papillomavirus 24: a novel member of the genus Xipapillomavirus detected in the Amazon region.</title>
        <authorList>
            <person name="Daudt C."/>
            <person name="da Silva F.R."/>
            <person name="Cibulski S.P."/>
            <person name="Streck A.F."/>
            <person name="Laurie R.E."/>
            <person name="Munday J.S."/>
            <person name="Canal C.W."/>
        </authorList>
    </citation>
    <scope>NUCLEOTIDE SEQUENCE</scope>
    <source>
        <strain evidence="17">BPV5_BR/02AC12</strain>
    </source>
</reference>
<evidence type="ECO:0000256" key="12">
    <source>
        <dbReference type="ARBA" id="ARBA00023125"/>
    </source>
</evidence>
<comment type="PTM">
    <text evidence="15">Highly phosphorylated.</text>
</comment>
<dbReference type="GO" id="GO:0005198">
    <property type="term" value="F:structural molecule activity"/>
    <property type="evidence" value="ECO:0007669"/>
    <property type="project" value="UniProtKB-UniRule"/>
</dbReference>
<keyword evidence="6" id="KW-1040">Host Golgi apparatus</keyword>
<dbReference type="GO" id="GO:0075732">
    <property type="term" value="P:viral penetration into host nucleus"/>
    <property type="evidence" value="ECO:0007669"/>
    <property type="project" value="UniProtKB-KW"/>
</dbReference>
<evidence type="ECO:0000313" key="17">
    <source>
        <dbReference type="EMBL" id="AZG02907.1"/>
    </source>
</evidence>
<comment type="similarity">
    <text evidence="15">Belongs to the papillomaviridae L2 protein family.</text>
</comment>
<comment type="subunit">
    <text evidence="15">Interacts with major capsid protein L1. Interacts with E2; this interaction inhibits E2 transcriptional activity but not the DNA replication function E2. Interacts with host HSPA8; this interaction is required for L2 nuclear translocation. Interacts with host importins KPNB2 and KPNB3. Forms a complex with importin alpha2-beta1 heterodimers via interaction with the importin alpha2 adapter. Interacts with host DYNLT1; this interaction is essential for virus intracellular transport during entry. Interacts (via C-terminus) with host retromer subunits VPS35 AND VPS29.</text>
</comment>
<evidence type="ECO:0000256" key="1">
    <source>
        <dbReference type="ARBA" id="ARBA00022524"/>
    </source>
</evidence>
<evidence type="ECO:0000256" key="14">
    <source>
        <dbReference type="ARBA" id="ARBA00023296"/>
    </source>
</evidence>
<evidence type="ECO:0000256" key="7">
    <source>
        <dbReference type="ARBA" id="ARBA00022844"/>
    </source>
</evidence>
<evidence type="ECO:0000256" key="4">
    <source>
        <dbReference type="ARBA" id="ARBA00022562"/>
    </source>
</evidence>
<dbReference type="HAMAP" id="MF_04003">
    <property type="entry name" value="PPV_L2"/>
    <property type="match status" value="1"/>
</dbReference>
<dbReference type="GO" id="GO:0046718">
    <property type="term" value="P:symbiont entry into host cell"/>
    <property type="evidence" value="ECO:0007669"/>
    <property type="project" value="UniProtKB-KW"/>
</dbReference>
<accession>A0A3G8G7N1</accession>
<dbReference type="GO" id="GO:0003677">
    <property type="term" value="F:DNA binding"/>
    <property type="evidence" value="ECO:0007669"/>
    <property type="project" value="UniProtKB-UniRule"/>
</dbReference>
<evidence type="ECO:0000256" key="5">
    <source>
        <dbReference type="ARBA" id="ARBA00022581"/>
    </source>
</evidence>
<evidence type="ECO:0000256" key="15">
    <source>
        <dbReference type="HAMAP-Rule" id="MF_04003"/>
    </source>
</evidence>
<dbReference type="InterPro" id="IPR000784">
    <property type="entry name" value="Late_L2"/>
</dbReference>
<keyword evidence="4 15" id="KW-1048">Host nucleus</keyword>
<keyword evidence="13" id="KW-1015">Disulfide bond</keyword>
<proteinExistence type="inferred from homology"/>
<dbReference type="EMBL" id="MH220402">
    <property type="protein sequence ID" value="AZG02907.1"/>
    <property type="molecule type" value="Genomic_DNA"/>
</dbReference>
<dbReference type="GO" id="GO:0043657">
    <property type="term" value="C:host cell"/>
    <property type="evidence" value="ECO:0007669"/>
    <property type="project" value="GOC"/>
</dbReference>
<comment type="caution">
    <text evidence="15">Lacks conserved residue(s) required for the propagation of feature annotation.</text>
</comment>
<evidence type="ECO:0000256" key="3">
    <source>
        <dbReference type="ARBA" id="ARBA00022561"/>
    </source>
</evidence>
<protein>
    <recommendedName>
        <fullName evidence="15">Minor capsid protein L2</fullName>
    </recommendedName>
</protein>
<evidence type="ECO:0000256" key="11">
    <source>
        <dbReference type="ARBA" id="ARBA00023120"/>
    </source>
</evidence>
<keyword evidence="10" id="KW-1039">Host endosome</keyword>
<evidence type="ECO:0000256" key="16">
    <source>
        <dbReference type="SAM" id="MobiDB-lite"/>
    </source>
</evidence>
<keyword evidence="12 15" id="KW-0238">DNA-binding</keyword>
<keyword evidence="9 15" id="KW-1177">Microtubular inwards viral transport</keyword>
<keyword evidence="11 15" id="KW-1176">Cytoplasmic inwards viral transport</keyword>
<evidence type="ECO:0000256" key="8">
    <source>
        <dbReference type="ARBA" id="ARBA00022921"/>
    </source>
</evidence>
<keyword evidence="8 15" id="KW-0426">Late protein</keyword>
<keyword evidence="7 15" id="KW-0946">Virion</keyword>
<dbReference type="GO" id="GO:0019028">
    <property type="term" value="C:viral capsid"/>
    <property type="evidence" value="ECO:0007669"/>
    <property type="project" value="UniProtKB-UniRule"/>
</dbReference>
<dbReference type="GO" id="GO:0042025">
    <property type="term" value="C:host cell nucleus"/>
    <property type="evidence" value="ECO:0007669"/>
    <property type="project" value="UniProtKB-SubCell"/>
</dbReference>
<keyword evidence="1 15" id="KW-1163">Viral penetration into host nucleus</keyword>
<dbReference type="Pfam" id="PF00513">
    <property type="entry name" value="Late_protein_L2"/>
    <property type="match status" value="1"/>
</dbReference>
<name>A0A3G8G7N1_BPV5</name>
<organismHost>
    <name type="scientific">Bos taurus</name>
    <name type="common">Bovine</name>
    <dbReference type="NCBI Taxonomy" id="9913"/>
</organismHost>
<sequence length="518" mass="56195">MAVRLRRVKRANPYDLYRTCATGDCPQDVKDRFEHNTIADKILKWGSAGVFLGGLGIGSTQARPGLGTYSPLGRGGVTGRIPVRGPGSTRPLGRPFSSGPIDTIGAGVRTSVETSVTVPDVVAVLPESPAVITPDSMPVDPGVGGLDISAEIIEEPSLTFVEPHGPEDVAVLDVNPAEHDRSVYLSSSTTHHNPSFQGQVTVYTDIGETSETENLLISGSNIGSSRGEEIQMQLFSGPKTSTPETDAVTKVRGRANWFSKRYYTQTSVRDPTFIQEPQTYFYGFENPAYEPDPFEDSFDVQLASPSEPVQPELRDITHVSAARTFRGESGRVGISRLGQKSSIQTRSGVTVGGRVHFRYSLSTIEDAIEDAEEIELQVTNGSQGPSGSLQHTTETILSEGHDAYVDVDMDSVGSLYSDIDLIDEHSETPHGILVFHDEAETDVVPVIDVSYVRKPLSTIPGSDLWPTNINIQNGPVDVDLQDSILPGIIITDSGVDGTYFLNTYLHPSLHKRKKRRFS</sequence>
<comment type="subcellular location">
    <subcellularLocation>
        <location evidence="15">Virion</location>
    </subcellularLocation>
    <subcellularLocation>
        <location evidence="15">Host nucleus</location>
    </subcellularLocation>
</comment>